<name>A0A7S6WPN9_9SPIR</name>
<dbReference type="RefSeq" id="WP_194076495.1">
    <property type="nucleotide sequence ID" value="NZ_CP061839.1"/>
</dbReference>
<dbReference type="Pfam" id="PF03553">
    <property type="entry name" value="Na_H_antiporter"/>
    <property type="match status" value="1"/>
</dbReference>
<feature type="transmembrane region" description="Helical" evidence="6">
    <location>
        <begin position="39"/>
        <end position="58"/>
    </location>
</feature>
<feature type="transmembrane region" description="Helical" evidence="6">
    <location>
        <begin position="221"/>
        <end position="244"/>
    </location>
</feature>
<feature type="transmembrane region" description="Helical" evidence="6">
    <location>
        <begin position="416"/>
        <end position="436"/>
    </location>
</feature>
<keyword evidence="5 6" id="KW-0472">Membrane</keyword>
<dbReference type="AlphaFoldDB" id="A0A7S6WPN9"/>
<feature type="transmembrane region" description="Helical" evidence="6">
    <location>
        <begin position="12"/>
        <end position="33"/>
    </location>
</feature>
<feature type="transmembrane region" description="Helical" evidence="6">
    <location>
        <begin position="293"/>
        <end position="316"/>
    </location>
</feature>
<evidence type="ECO:0000256" key="5">
    <source>
        <dbReference type="ARBA" id="ARBA00023136"/>
    </source>
</evidence>
<sequence length="479" mass="52701">MVSLKKILAPQTILHKLMTFGIALLVILLAAFFTPGKEGLSASVGTLVIVFILYYTLVSRRILETLILGTFFSIALLKGRGFVQGFIDQLFATMANADFAWIVLMCCFLNVFSKLLGKAGSMHAIARLIRRMIKKPKDLNLASWLMHFPLFFDDYMTIAVGGNIMAPMYDEMEMPREDGAFIIHTLAEPMRVLFPITSWAAFLGGLYVSGGMNADGTGMTAFFKSIPFQFYPIIAVLGTLLFALGKLPKFGTIKSPDKSLYAQLETEEDESGKKHGTLPDFFLPLIGMMAASFFFNFDIVPAMMVVLPATAAYYLIRGIIGSEDIEVCLVEGFADFMNLILLFCLSYMLNAVLSDMGYVDYLTGLVSRFVSPNLLPFIVFTVFCLSEWIMSLNWSLLLIAFPMILPAAISVGANPYLTGAAMISAGCFGCNMCYICDYTMLTSSVFGLKADRHASTCVPYSVGFAVISALLFLLAGFIF</sequence>
<feature type="transmembrane region" description="Helical" evidence="6">
    <location>
        <begin position="392"/>
        <end position="410"/>
    </location>
</feature>
<organism evidence="8 9">
    <name type="scientific">Treponema pedis</name>
    <dbReference type="NCBI Taxonomy" id="409322"/>
    <lineage>
        <taxon>Bacteria</taxon>
        <taxon>Pseudomonadati</taxon>
        <taxon>Spirochaetota</taxon>
        <taxon>Spirochaetia</taxon>
        <taxon>Spirochaetales</taxon>
        <taxon>Treponemataceae</taxon>
        <taxon>Treponema</taxon>
    </lineage>
</organism>
<dbReference type="PANTHER" id="PTHR43478:SF1">
    <property type="entry name" value="NA+_H+ ANTIPORTER NHAC-LIKE C-TERMINAL DOMAIN-CONTAINING PROTEIN"/>
    <property type="match status" value="1"/>
</dbReference>
<comment type="subcellular location">
    <subcellularLocation>
        <location evidence="1">Cell membrane</location>
        <topology evidence="1">Multi-pass membrane protein</topology>
    </subcellularLocation>
</comment>
<feature type="transmembrane region" description="Helical" evidence="6">
    <location>
        <begin position="361"/>
        <end position="385"/>
    </location>
</feature>
<dbReference type="InterPro" id="IPR018461">
    <property type="entry name" value="Na/H_Antiport_NhaC-like_C"/>
</dbReference>
<dbReference type="PANTHER" id="PTHR43478">
    <property type="entry name" value="NA+/H+ ANTIPORTER-RELATED"/>
    <property type="match status" value="1"/>
</dbReference>
<feature type="transmembrane region" description="Helical" evidence="6">
    <location>
        <begin position="328"/>
        <end position="349"/>
    </location>
</feature>
<dbReference type="EMBL" id="CP061839">
    <property type="protein sequence ID" value="QOW61049.1"/>
    <property type="molecule type" value="Genomic_DNA"/>
</dbReference>
<keyword evidence="3 6" id="KW-0812">Transmembrane</keyword>
<accession>A0A7S6WPN9</accession>
<gene>
    <name evidence="8" type="ORF">IFE08_01135</name>
</gene>
<reference evidence="8 9" key="1">
    <citation type="submission" date="2020-09" db="EMBL/GenBank/DDBJ databases">
        <title>Characterization of Treponema spp. from bovine digital dermatitis in Korea.</title>
        <authorList>
            <person name="Espiritu H.M."/>
            <person name="Cho Y.I."/>
            <person name="Mamuad L."/>
        </authorList>
    </citation>
    <scope>NUCLEOTIDE SEQUENCE [LARGE SCALE GENOMIC DNA]</scope>
    <source>
        <strain evidence="8 9">KS1</strain>
    </source>
</reference>
<dbReference type="Proteomes" id="UP000593915">
    <property type="component" value="Chromosome"/>
</dbReference>
<dbReference type="GO" id="GO:0005886">
    <property type="term" value="C:plasma membrane"/>
    <property type="evidence" value="ECO:0007669"/>
    <property type="project" value="UniProtKB-SubCell"/>
</dbReference>
<evidence type="ECO:0000256" key="1">
    <source>
        <dbReference type="ARBA" id="ARBA00004651"/>
    </source>
</evidence>
<feature type="transmembrane region" description="Helical" evidence="6">
    <location>
        <begin position="65"/>
        <end position="87"/>
    </location>
</feature>
<feature type="domain" description="Na+/H+ antiporter NhaC-like C-terminal" evidence="7">
    <location>
        <begin position="193"/>
        <end position="477"/>
    </location>
</feature>
<keyword evidence="2" id="KW-1003">Cell membrane</keyword>
<evidence type="ECO:0000256" key="2">
    <source>
        <dbReference type="ARBA" id="ARBA00022475"/>
    </source>
</evidence>
<evidence type="ECO:0000256" key="3">
    <source>
        <dbReference type="ARBA" id="ARBA00022692"/>
    </source>
</evidence>
<feature type="transmembrane region" description="Helical" evidence="6">
    <location>
        <begin position="192"/>
        <end position="209"/>
    </location>
</feature>
<proteinExistence type="predicted"/>
<keyword evidence="4 6" id="KW-1133">Transmembrane helix</keyword>
<evidence type="ECO:0000313" key="8">
    <source>
        <dbReference type="EMBL" id="QOW61049.1"/>
    </source>
</evidence>
<protein>
    <submittedName>
        <fullName evidence="8">Sodium:proton antiporter</fullName>
    </submittedName>
</protein>
<evidence type="ECO:0000256" key="6">
    <source>
        <dbReference type="SAM" id="Phobius"/>
    </source>
</evidence>
<feature type="transmembrane region" description="Helical" evidence="6">
    <location>
        <begin position="99"/>
        <end position="120"/>
    </location>
</feature>
<evidence type="ECO:0000313" key="9">
    <source>
        <dbReference type="Proteomes" id="UP000593915"/>
    </source>
</evidence>
<evidence type="ECO:0000256" key="4">
    <source>
        <dbReference type="ARBA" id="ARBA00022989"/>
    </source>
</evidence>
<evidence type="ECO:0000259" key="7">
    <source>
        <dbReference type="Pfam" id="PF03553"/>
    </source>
</evidence>
<feature type="transmembrane region" description="Helical" evidence="6">
    <location>
        <begin position="141"/>
        <end position="166"/>
    </location>
</feature>
<feature type="transmembrane region" description="Helical" evidence="6">
    <location>
        <begin position="457"/>
        <end position="478"/>
    </location>
</feature>